<keyword evidence="1" id="KW-0472">Membrane</keyword>
<dbReference type="Proteomes" id="UP000294721">
    <property type="component" value="Unassembled WGS sequence"/>
</dbReference>
<gene>
    <name evidence="2" type="ORF">EV680_1546</name>
    <name evidence="3" type="ORF">LVJ78_08760</name>
</gene>
<keyword evidence="4" id="KW-1185">Reference proteome</keyword>
<dbReference type="RefSeq" id="WP_132954918.1">
    <property type="nucleotide sequence ID" value="NZ_CALJUB010000015.1"/>
</dbReference>
<reference evidence="3" key="3">
    <citation type="journal article" date="2022" name="Res Sq">
        <title>Evolution of multicellular longitudinally dividing oral cavity symbionts (Neisseriaceae).</title>
        <authorList>
            <person name="Nyongesa S."/>
            <person name="Weber P."/>
            <person name="Bernet E."/>
            <person name="Pullido F."/>
            <person name="Nieckarz M."/>
            <person name="Delaby M."/>
            <person name="Nieves C."/>
            <person name="Viehboeck T."/>
            <person name="Krause N."/>
            <person name="Rivera-Millot A."/>
            <person name="Nakamura A."/>
            <person name="Vischer N."/>
            <person name="VanNieuwenhze M."/>
            <person name="Brun Y."/>
            <person name="Cava F."/>
            <person name="Bulgheresi S."/>
            <person name="Veyrier F."/>
        </authorList>
    </citation>
    <scope>NUCLEOTIDE SEQUENCE</scope>
    <source>
        <strain evidence="3">1258/02</strain>
    </source>
</reference>
<evidence type="ECO:0000313" key="2">
    <source>
        <dbReference type="EMBL" id="TCO97431.1"/>
    </source>
</evidence>
<dbReference type="Proteomes" id="UP000829756">
    <property type="component" value="Chromosome"/>
</dbReference>
<feature type="transmembrane region" description="Helical" evidence="1">
    <location>
        <begin position="62"/>
        <end position="81"/>
    </location>
</feature>
<reference evidence="3" key="2">
    <citation type="submission" date="2021-12" db="EMBL/GenBank/DDBJ databases">
        <authorList>
            <person name="Veyrier F.J."/>
        </authorList>
    </citation>
    <scope>NUCLEOTIDE SEQUENCE</scope>
    <source>
        <strain evidence="3">1258/02</strain>
    </source>
</reference>
<keyword evidence="1" id="KW-0812">Transmembrane</keyword>
<keyword evidence="1" id="KW-1133">Transmembrane helix</keyword>
<proteinExistence type="predicted"/>
<reference evidence="2 4" key="1">
    <citation type="submission" date="2019-03" db="EMBL/GenBank/DDBJ databases">
        <title>Genomic Encyclopedia of Type Strains, Phase IV (KMG-IV): sequencing the most valuable type-strain genomes for metagenomic binning, comparative biology and taxonomic classification.</title>
        <authorList>
            <person name="Goeker M."/>
        </authorList>
    </citation>
    <scope>NUCLEOTIDE SEQUENCE [LARGE SCALE GENOMIC DNA]</scope>
    <source>
        <strain evidence="2 4">DSM 17474</strain>
    </source>
</reference>
<dbReference type="EMBL" id="CP091507">
    <property type="protein sequence ID" value="UOO78786.1"/>
    <property type="molecule type" value="Genomic_DNA"/>
</dbReference>
<dbReference type="KEGG" id="usu:LVJ78_08760"/>
<feature type="transmembrane region" description="Helical" evidence="1">
    <location>
        <begin position="136"/>
        <end position="164"/>
    </location>
</feature>
<feature type="transmembrane region" description="Helical" evidence="1">
    <location>
        <begin position="93"/>
        <end position="116"/>
    </location>
</feature>
<evidence type="ECO:0000313" key="5">
    <source>
        <dbReference type="Proteomes" id="UP000829756"/>
    </source>
</evidence>
<protein>
    <submittedName>
        <fullName evidence="3">Uncharacterized protein</fullName>
    </submittedName>
</protein>
<dbReference type="EMBL" id="SLXE01000054">
    <property type="protein sequence ID" value="TCO97431.1"/>
    <property type="molecule type" value="Genomic_DNA"/>
</dbReference>
<evidence type="ECO:0000256" key="1">
    <source>
        <dbReference type="SAM" id="Phobius"/>
    </source>
</evidence>
<evidence type="ECO:0000313" key="4">
    <source>
        <dbReference type="Proteomes" id="UP000294721"/>
    </source>
</evidence>
<accession>A0AAE9GTJ9</accession>
<evidence type="ECO:0000313" key="3">
    <source>
        <dbReference type="EMBL" id="UOO78786.1"/>
    </source>
</evidence>
<feature type="transmembrane region" description="Helical" evidence="1">
    <location>
        <begin position="9"/>
        <end position="27"/>
    </location>
</feature>
<sequence>MDKKQVENYIFYALLIFPVVLFILIPAHPAGDFDFALNRFVDKYLLGNGYYMPSNYPFSAKVVNSFTVGFAVIMGTFVGIWRKDDVIRVPKHIWWYCLLIFGLGISTFLLSLYPQVFKVSTGRSFGTSEAFHNNPVLFLFMIIAKEICIYIGIRAPLTFLLFAIDYSRK</sequence>
<organism evidence="3 5">
    <name type="scientific">Uruburuella suis</name>
    <dbReference type="NCBI Taxonomy" id="252130"/>
    <lineage>
        <taxon>Bacteria</taxon>
        <taxon>Pseudomonadati</taxon>
        <taxon>Pseudomonadota</taxon>
        <taxon>Betaproteobacteria</taxon>
        <taxon>Neisseriales</taxon>
        <taxon>Neisseriaceae</taxon>
        <taxon>Uruburuella</taxon>
    </lineage>
</organism>
<name>A0AAE9GTJ9_9NEIS</name>
<dbReference type="AlphaFoldDB" id="A0AAE9GTJ9"/>